<proteinExistence type="predicted"/>
<organism evidence="1 2">
    <name type="scientific">Candidatus Fervidibacter sacchari</name>
    <dbReference type="NCBI Taxonomy" id="1448929"/>
    <lineage>
        <taxon>Bacteria</taxon>
        <taxon>Candidatus Fervidibacterota</taxon>
        <taxon>Candidatus Fervidibacter</taxon>
    </lineage>
</organism>
<evidence type="ECO:0000313" key="2">
    <source>
        <dbReference type="Proteomes" id="UP001204798"/>
    </source>
</evidence>
<keyword evidence="1" id="KW-0240">DNA-directed RNA polymerase</keyword>
<comment type="caution">
    <text evidence="1">The sequence shown here is derived from an EMBL/GenBank/DDBJ whole genome shotgun (WGS) entry which is preliminary data.</text>
</comment>
<dbReference type="GO" id="GO:0000428">
    <property type="term" value="C:DNA-directed RNA polymerase complex"/>
    <property type="evidence" value="ECO:0007669"/>
    <property type="project" value="UniProtKB-KW"/>
</dbReference>
<dbReference type="RefSeq" id="WP_259093884.1">
    <property type="nucleotide sequence ID" value="NZ_CP130454.1"/>
</dbReference>
<keyword evidence="2" id="KW-1185">Reference proteome</keyword>
<keyword evidence="1" id="KW-0804">Transcription</keyword>
<sequence>MLLVRRLLKFEFVAKISTLNPQRMTSCKVKEMTEKDTKVTCQLCGFQFPVEEARSTVCQSCPLRGGCRLLIKCPNCGYEMPLVKTPDWLGNLMSRIGEWISKQRAK</sequence>
<reference evidence="1 2" key="1">
    <citation type="submission" date="2022-08" db="EMBL/GenBank/DDBJ databases">
        <title>Bacterial and archaeal communities from various locations to study Microbial Dark Matter (Phase II).</title>
        <authorList>
            <person name="Stepanauskas R."/>
        </authorList>
    </citation>
    <scope>NUCLEOTIDE SEQUENCE [LARGE SCALE GENOMIC DNA]</scope>
    <source>
        <strain evidence="1 2">PD1</strain>
    </source>
</reference>
<gene>
    <name evidence="1" type="ORF">M2350_000661</name>
</gene>
<evidence type="ECO:0000313" key="1">
    <source>
        <dbReference type="EMBL" id="MCS3918264.1"/>
    </source>
</evidence>
<protein>
    <submittedName>
        <fullName evidence="1">DNA-directed RNA polymerase subunit RPC12/RpoP</fullName>
    </submittedName>
</protein>
<name>A0ABT2EKP5_9BACT</name>
<accession>A0ABT2EKP5</accession>
<dbReference type="Proteomes" id="UP001204798">
    <property type="component" value="Unassembled WGS sequence"/>
</dbReference>
<dbReference type="EMBL" id="JANUCP010000001">
    <property type="protein sequence ID" value="MCS3918264.1"/>
    <property type="molecule type" value="Genomic_DNA"/>
</dbReference>